<feature type="domain" description="N-acetyltransferase" evidence="1">
    <location>
        <begin position="112"/>
        <end position="246"/>
    </location>
</feature>
<dbReference type="SUPFAM" id="SSF55729">
    <property type="entry name" value="Acyl-CoA N-acyltransferases (Nat)"/>
    <property type="match status" value="1"/>
</dbReference>
<keyword evidence="3" id="KW-1185">Reference proteome</keyword>
<organism evidence="2 3">
    <name type="scientific">Antarcticimicrobium sediminis</name>
    <dbReference type="NCBI Taxonomy" id="2546227"/>
    <lineage>
        <taxon>Bacteria</taxon>
        <taxon>Pseudomonadati</taxon>
        <taxon>Pseudomonadota</taxon>
        <taxon>Alphaproteobacteria</taxon>
        <taxon>Rhodobacterales</taxon>
        <taxon>Paracoccaceae</taxon>
        <taxon>Antarcticimicrobium</taxon>
    </lineage>
</organism>
<dbReference type="GO" id="GO:0016747">
    <property type="term" value="F:acyltransferase activity, transferring groups other than amino-acyl groups"/>
    <property type="evidence" value="ECO:0007669"/>
    <property type="project" value="InterPro"/>
</dbReference>
<dbReference type="RefSeq" id="WP_132828283.1">
    <property type="nucleotide sequence ID" value="NZ_SMFP01000004.1"/>
</dbReference>
<gene>
    <name evidence="2" type="ORF">E1B25_08210</name>
</gene>
<accession>A0A4V2Z845</accession>
<dbReference type="Gene3D" id="3.40.630.30">
    <property type="match status" value="1"/>
</dbReference>
<dbReference type="InterPro" id="IPR016181">
    <property type="entry name" value="Acyl_CoA_acyltransferase"/>
</dbReference>
<dbReference type="AlphaFoldDB" id="A0A4V2Z845"/>
<dbReference type="EMBL" id="SMFP01000004">
    <property type="protein sequence ID" value="TDE38986.1"/>
    <property type="molecule type" value="Genomic_DNA"/>
</dbReference>
<dbReference type="InterPro" id="IPR000182">
    <property type="entry name" value="GNAT_dom"/>
</dbReference>
<protein>
    <submittedName>
        <fullName evidence="2">GNAT family N-acetyltransferase</fullName>
    </submittedName>
</protein>
<keyword evidence="2" id="KW-0808">Transferase</keyword>
<dbReference type="CDD" id="cd04301">
    <property type="entry name" value="NAT_SF"/>
    <property type="match status" value="1"/>
</dbReference>
<name>A0A4V2Z845_9RHOB</name>
<evidence type="ECO:0000313" key="3">
    <source>
        <dbReference type="Proteomes" id="UP000294662"/>
    </source>
</evidence>
<dbReference type="Pfam" id="PF00583">
    <property type="entry name" value="Acetyltransf_1"/>
    <property type="match status" value="1"/>
</dbReference>
<dbReference type="PROSITE" id="PS51186">
    <property type="entry name" value="GNAT"/>
    <property type="match status" value="1"/>
</dbReference>
<dbReference type="Proteomes" id="UP000294662">
    <property type="component" value="Unassembled WGS sequence"/>
</dbReference>
<sequence>MSVETAPWLFDVIDGTWPAASYHEQGPWLLRTGQGGGSRVSAASAERPVDDNEITAAEEAMRAMDQRPLFMIRPGDDALDAQLQARGYAIKDPVTAYACPVAQLTDVAMPRVTVLEVWEPLAIMREIWAEAGIGPARLAVMARAEGPRTGLLARFNDKPGGAAFVAIHTGVAMVHALEILPHQRQQGLGKWMMRGAAHWAAKQGADTLAVVCTRENDAANALYSGLGMSVVGQYHYRILQGEETRT</sequence>
<comment type="caution">
    <text evidence="2">The sequence shown here is derived from an EMBL/GenBank/DDBJ whole genome shotgun (WGS) entry which is preliminary data.</text>
</comment>
<reference evidence="2 3" key="1">
    <citation type="submission" date="2019-03" db="EMBL/GenBank/DDBJ databases">
        <authorList>
            <person name="Zhang S."/>
        </authorList>
    </citation>
    <scope>NUCLEOTIDE SEQUENCE [LARGE SCALE GENOMIC DNA]</scope>
    <source>
        <strain evidence="2 3">S4J41</strain>
    </source>
</reference>
<evidence type="ECO:0000259" key="1">
    <source>
        <dbReference type="PROSITE" id="PS51186"/>
    </source>
</evidence>
<dbReference type="OrthoDB" id="7301318at2"/>
<evidence type="ECO:0000313" key="2">
    <source>
        <dbReference type="EMBL" id="TDE38986.1"/>
    </source>
</evidence>
<proteinExistence type="predicted"/>